<dbReference type="InterPro" id="IPR018946">
    <property type="entry name" value="PhoD-like_MPP"/>
</dbReference>
<dbReference type="SUPFAM" id="SSF56300">
    <property type="entry name" value="Metallo-dependent phosphatases"/>
    <property type="match status" value="1"/>
</dbReference>
<dbReference type="AlphaFoldDB" id="A0A7Z7KG40"/>
<evidence type="ECO:0000259" key="2">
    <source>
        <dbReference type="Pfam" id="PF09423"/>
    </source>
</evidence>
<name>A0A7Z7KG40_MICLC</name>
<dbReference type="Gene3D" id="3.60.21.70">
    <property type="entry name" value="PhoD-like phosphatase"/>
    <property type="match status" value="1"/>
</dbReference>
<dbReference type="PANTHER" id="PTHR43606:SF1">
    <property type="entry name" value="PHOD-LIKE PHOSPHATASE METALLOPHOSPHATASE DOMAIN-CONTAINING PROTEIN"/>
    <property type="match status" value="1"/>
</dbReference>
<accession>A0A7Z7KG40</accession>
<feature type="domain" description="PhoD-like phosphatase metallophosphatase" evidence="2">
    <location>
        <begin position="18"/>
        <end position="105"/>
    </location>
</feature>
<dbReference type="InterPro" id="IPR029052">
    <property type="entry name" value="Metallo-depent_PP-like"/>
</dbReference>
<dbReference type="InterPro" id="IPR052900">
    <property type="entry name" value="Phospholipid_Metab_Enz"/>
</dbReference>
<dbReference type="InterPro" id="IPR038607">
    <property type="entry name" value="PhoD-like_sf"/>
</dbReference>
<reference evidence="3 4" key="1">
    <citation type="submission" date="2018-06" db="EMBL/GenBank/DDBJ databases">
        <authorList>
            <consortium name="Pathogen Informatics"/>
            <person name="Doyle S."/>
        </authorList>
    </citation>
    <scope>NUCLEOTIDE SEQUENCE [LARGE SCALE GENOMIC DNA]</scope>
    <source>
        <strain evidence="3 4">NCTC2665</strain>
    </source>
</reference>
<evidence type="ECO:0000313" key="3">
    <source>
        <dbReference type="EMBL" id="SQG47487.1"/>
    </source>
</evidence>
<feature type="region of interest" description="Disordered" evidence="1">
    <location>
        <begin position="1"/>
        <end position="31"/>
    </location>
</feature>
<proteinExistence type="predicted"/>
<dbReference type="Proteomes" id="UP000248985">
    <property type="component" value="Chromosome 1"/>
</dbReference>
<dbReference type="PANTHER" id="PTHR43606">
    <property type="entry name" value="PHOSPHATASE, PUTATIVE (AFU_ORTHOLOGUE AFUA_6G08710)-RELATED"/>
    <property type="match status" value="1"/>
</dbReference>
<evidence type="ECO:0000313" key="4">
    <source>
        <dbReference type="Proteomes" id="UP000248985"/>
    </source>
</evidence>
<dbReference type="Pfam" id="PF09423">
    <property type="entry name" value="PhoD"/>
    <property type="match status" value="1"/>
</dbReference>
<dbReference type="EMBL" id="LS483396">
    <property type="protein sequence ID" value="SQG47487.1"/>
    <property type="molecule type" value="Genomic_DNA"/>
</dbReference>
<organism evidence="3 4">
    <name type="scientific">Micrococcus luteus (strain ATCC 4698 / DSM 20030 / JCM 1464 / CCM 169 / CCUG 5858 / IAM 1056 / NBRC 3333 / NCIMB 9278 / NCTC 2665 / VKM Ac-2230)</name>
    <name type="common">Micrococcus lysodeikticus</name>
    <dbReference type="NCBI Taxonomy" id="465515"/>
    <lineage>
        <taxon>Bacteria</taxon>
        <taxon>Bacillati</taxon>
        <taxon>Actinomycetota</taxon>
        <taxon>Actinomycetes</taxon>
        <taxon>Micrococcales</taxon>
        <taxon>Micrococcaceae</taxon>
        <taxon>Micrococcus</taxon>
    </lineage>
</organism>
<protein>
    <submittedName>
        <fullName evidence="3">PhoD-like phosphatase</fullName>
    </submittedName>
</protein>
<gene>
    <name evidence="3" type="ORF">NCTC2665_00247</name>
</gene>
<evidence type="ECO:0000256" key="1">
    <source>
        <dbReference type="SAM" id="MobiDB-lite"/>
    </source>
</evidence>
<sequence>MPPGADVGSSPEGQPDGTGQESLSNGDDGAPLGRELEIARLLKAIKDHGVKNVVFLTGDVHDCAAHHYSPDRAAFTDFEPFWEFVAGPINAGSFGLNTLDGTFGPRLDFEAHGPVRGSPRSGEHQYFGHVEIPEDGREFRVRLINAAGRTVYSRTLTAA</sequence>